<sequence length="184" mass="19037">MKTTRLLALAPLALLLTPAAAVAMPAEAPTAINAAAGTGARPVMHVSDVTSQGSAHRTALLQAYTDCLIEAGAPTIDPDAEARPVPAENMSPTYGVTLAWPPPADARAACASVDPVYPPALEAATNPTFAAQAQTYVACLADHGEHVRLLNDENLDWTYRAGYDVPDDNAAIEDACLLGTFGSD</sequence>
<accession>A0A6G6W972</accession>
<organism evidence="2 3">
    <name type="scientific">Nocardioides anomalus</name>
    <dbReference type="NCBI Taxonomy" id="2712223"/>
    <lineage>
        <taxon>Bacteria</taxon>
        <taxon>Bacillati</taxon>
        <taxon>Actinomycetota</taxon>
        <taxon>Actinomycetes</taxon>
        <taxon>Propionibacteriales</taxon>
        <taxon>Nocardioidaceae</taxon>
        <taxon>Nocardioides</taxon>
    </lineage>
</organism>
<dbReference type="RefSeq" id="WP_165228067.1">
    <property type="nucleotide sequence ID" value="NZ_CP049257.1"/>
</dbReference>
<evidence type="ECO:0008006" key="4">
    <source>
        <dbReference type="Google" id="ProtNLM"/>
    </source>
</evidence>
<proteinExistence type="predicted"/>
<dbReference type="AlphaFoldDB" id="A0A6G6W972"/>
<protein>
    <recommendedName>
        <fullName evidence="4">Septum formation-related domain-containing protein</fullName>
    </recommendedName>
</protein>
<reference evidence="2 3" key="1">
    <citation type="submission" date="2020-02" db="EMBL/GenBank/DDBJ databases">
        <title>Full genome sequence of Nocardioides sp. R-3366.</title>
        <authorList>
            <person name="Im W.-T."/>
        </authorList>
    </citation>
    <scope>NUCLEOTIDE SEQUENCE [LARGE SCALE GENOMIC DNA]</scope>
    <source>
        <strain evidence="2 3">R-3366</strain>
    </source>
</reference>
<evidence type="ECO:0000313" key="3">
    <source>
        <dbReference type="Proteomes" id="UP000502996"/>
    </source>
</evidence>
<feature type="signal peptide" evidence="1">
    <location>
        <begin position="1"/>
        <end position="23"/>
    </location>
</feature>
<name>A0A6G6W972_9ACTN</name>
<keyword evidence="1" id="KW-0732">Signal</keyword>
<keyword evidence="3" id="KW-1185">Reference proteome</keyword>
<gene>
    <name evidence="2" type="ORF">G5V58_01320</name>
</gene>
<evidence type="ECO:0000313" key="2">
    <source>
        <dbReference type="EMBL" id="QIG41590.1"/>
    </source>
</evidence>
<dbReference type="KEGG" id="nano:G5V58_01320"/>
<dbReference type="Proteomes" id="UP000502996">
    <property type="component" value="Chromosome"/>
</dbReference>
<evidence type="ECO:0000256" key="1">
    <source>
        <dbReference type="SAM" id="SignalP"/>
    </source>
</evidence>
<dbReference type="EMBL" id="CP049257">
    <property type="protein sequence ID" value="QIG41590.1"/>
    <property type="molecule type" value="Genomic_DNA"/>
</dbReference>
<feature type="chain" id="PRO_5026238040" description="Septum formation-related domain-containing protein" evidence="1">
    <location>
        <begin position="24"/>
        <end position="184"/>
    </location>
</feature>